<feature type="non-terminal residue" evidence="3">
    <location>
        <position position="1"/>
    </location>
</feature>
<dbReference type="InterPro" id="IPR011009">
    <property type="entry name" value="Kinase-like_dom_sf"/>
</dbReference>
<evidence type="ECO:0000313" key="4">
    <source>
        <dbReference type="Proteomes" id="UP001432322"/>
    </source>
</evidence>
<protein>
    <recommendedName>
        <fullName evidence="2">CHK kinase-like domain-containing protein</fullName>
    </recommendedName>
</protein>
<dbReference type="AlphaFoldDB" id="A0AAV5WYI5"/>
<organism evidence="3 4">
    <name type="scientific">Pristionchus fissidentatus</name>
    <dbReference type="NCBI Taxonomy" id="1538716"/>
    <lineage>
        <taxon>Eukaryota</taxon>
        <taxon>Metazoa</taxon>
        <taxon>Ecdysozoa</taxon>
        <taxon>Nematoda</taxon>
        <taxon>Chromadorea</taxon>
        <taxon>Rhabditida</taxon>
        <taxon>Rhabditina</taxon>
        <taxon>Diplogasteromorpha</taxon>
        <taxon>Diplogasteroidea</taxon>
        <taxon>Neodiplogasteridae</taxon>
        <taxon>Pristionchus</taxon>
    </lineage>
</organism>
<dbReference type="EMBL" id="BTSY01000007">
    <property type="protein sequence ID" value="GMT35323.1"/>
    <property type="molecule type" value="Genomic_DNA"/>
</dbReference>
<dbReference type="InterPro" id="IPR015897">
    <property type="entry name" value="CHK_kinase-like"/>
</dbReference>
<feature type="transmembrane region" description="Helical" evidence="1">
    <location>
        <begin position="359"/>
        <end position="379"/>
    </location>
</feature>
<feature type="domain" description="CHK kinase-like" evidence="2">
    <location>
        <begin position="157"/>
        <end position="341"/>
    </location>
</feature>
<dbReference type="Pfam" id="PF07914">
    <property type="entry name" value="DUF1679"/>
    <property type="match status" value="1"/>
</dbReference>
<comment type="caution">
    <text evidence="3">The sequence shown here is derived from an EMBL/GenBank/DDBJ whole genome shotgun (WGS) entry which is preliminary data.</text>
</comment>
<dbReference type="PANTHER" id="PTHR23020">
    <property type="entry name" value="UNCHARACTERIZED NUCLEAR HORMONE RECEPTOR-RELATED"/>
    <property type="match status" value="1"/>
</dbReference>
<keyword evidence="1" id="KW-0472">Membrane</keyword>
<dbReference type="InterPro" id="IPR012877">
    <property type="entry name" value="Dhs-27"/>
</dbReference>
<keyword evidence="1" id="KW-1133">Transmembrane helix</keyword>
<dbReference type="Proteomes" id="UP001432322">
    <property type="component" value="Unassembled WGS sequence"/>
</dbReference>
<feature type="non-terminal residue" evidence="3">
    <location>
        <position position="417"/>
    </location>
</feature>
<dbReference type="PANTHER" id="PTHR23020:SF8">
    <property type="entry name" value="CHK KINASE-LIKE DOMAIN-CONTAINING PROTEIN"/>
    <property type="match status" value="1"/>
</dbReference>
<dbReference type="InterPro" id="IPR052961">
    <property type="entry name" value="Oxido-Kinase-like_Enzymes"/>
</dbReference>
<name>A0AAV5WYI5_9BILA</name>
<evidence type="ECO:0000256" key="1">
    <source>
        <dbReference type="SAM" id="Phobius"/>
    </source>
</evidence>
<reference evidence="3" key="1">
    <citation type="submission" date="2023-10" db="EMBL/GenBank/DDBJ databases">
        <title>Genome assembly of Pristionchus species.</title>
        <authorList>
            <person name="Yoshida K."/>
            <person name="Sommer R.J."/>
        </authorList>
    </citation>
    <scope>NUCLEOTIDE SEQUENCE</scope>
    <source>
        <strain evidence="3">RS5133</strain>
    </source>
</reference>
<dbReference type="SMART" id="SM00587">
    <property type="entry name" value="CHK"/>
    <property type="match status" value="1"/>
</dbReference>
<gene>
    <name evidence="3" type="ORF">PFISCL1PPCAC_26620</name>
</gene>
<sequence length="417" mass="46912">RSSVMSLVSPAEGILETHVTWDEVEANLQKTFQTTAKLGANKGVVHIGEGNGFLSRIGLINCDWEGVEADEKLPVRFALKMASCLAMKTMEAEIPAETRQLPDILQAVWNSLEAFTKENHNAEVKAYEFFGRFEQKVAVPRCFFTVPFSDENQFAGSIALEYFDNTSVSHIYDTLSVEQVRQIARELGKIQAQSVLHGVVEEKWMGERDVCTSSWNHFTQETIVQMFAQIKELDPSMTKCVDAVCELVPTYYGTNLLTSLPQQYGVPPVLVNGDLWSGHINEHRTCIEWHKIVILQAVHHGTPVEDLLRIAFSALSSDDRRAHMTELLNVIYDSLEETLDGAIPAPYTRQQMMDLYEIAIPHAAFLCSLLLLSLFKTYILAADISEDERTARTKVGIDKIRGVCEDIVSFHVKNEEK</sequence>
<keyword evidence="4" id="KW-1185">Reference proteome</keyword>
<evidence type="ECO:0000259" key="2">
    <source>
        <dbReference type="SMART" id="SM00587"/>
    </source>
</evidence>
<proteinExistence type="predicted"/>
<accession>A0AAV5WYI5</accession>
<dbReference type="SUPFAM" id="SSF56112">
    <property type="entry name" value="Protein kinase-like (PK-like)"/>
    <property type="match status" value="1"/>
</dbReference>
<keyword evidence="1" id="KW-0812">Transmembrane</keyword>
<evidence type="ECO:0000313" key="3">
    <source>
        <dbReference type="EMBL" id="GMT35323.1"/>
    </source>
</evidence>